<dbReference type="Proteomes" id="UP001328733">
    <property type="component" value="Unassembled WGS sequence"/>
</dbReference>
<dbReference type="EMBL" id="JBAFSM010000001">
    <property type="protein sequence ID" value="MEG3435624.1"/>
    <property type="molecule type" value="Genomic_DNA"/>
</dbReference>
<dbReference type="InterPro" id="IPR012902">
    <property type="entry name" value="N_methyl_site"/>
</dbReference>
<dbReference type="RefSeq" id="WP_332863072.1">
    <property type="nucleotide sequence ID" value="NZ_JBAFSM010000001.1"/>
</dbReference>
<comment type="caution">
    <text evidence="2">The sequence shown here is derived from an EMBL/GenBank/DDBJ whole genome shotgun (WGS) entry which is preliminary data.</text>
</comment>
<dbReference type="AlphaFoldDB" id="A0AAW9QRZ7"/>
<protein>
    <submittedName>
        <fullName evidence="2">Prepilin-type N-terminal cleavage/methylation domain-containing protein</fullName>
    </submittedName>
</protein>
<feature type="transmembrane region" description="Helical" evidence="1">
    <location>
        <begin position="20"/>
        <end position="39"/>
    </location>
</feature>
<keyword evidence="3" id="KW-1185">Reference proteome</keyword>
<sequence>MLLSNVRRLSLDRGYTLAEILVVLVIIGISAALAAPNLISWSHRQKMRSAVKIVQGAMEDAQRQAIRLGKKCTLQLDGARNDGMTTYNRLTAETTDRGQCLVATASARPSGLDENDKDRVILELPNEIRMVTNIASYNNYPKIVFSFLGNVSHPNQALDLFPSDSSNPAENFKKYPMIVLYSTLENPSSASTSQQRRCVVIVSMLGALRTGIYKGALTDLDANQCKIQVDGGASN</sequence>
<gene>
    <name evidence="2" type="ORF">V0288_00695</name>
</gene>
<keyword evidence="1" id="KW-1133">Transmembrane helix</keyword>
<keyword evidence="1" id="KW-0472">Membrane</keyword>
<keyword evidence="1" id="KW-0812">Transmembrane</keyword>
<evidence type="ECO:0000313" key="3">
    <source>
        <dbReference type="Proteomes" id="UP001328733"/>
    </source>
</evidence>
<organism evidence="2 3">
    <name type="scientific">Pannus brasiliensis CCIBt3594</name>
    <dbReference type="NCBI Taxonomy" id="1427578"/>
    <lineage>
        <taxon>Bacteria</taxon>
        <taxon>Bacillati</taxon>
        <taxon>Cyanobacteriota</taxon>
        <taxon>Cyanophyceae</taxon>
        <taxon>Oscillatoriophycideae</taxon>
        <taxon>Chroococcales</taxon>
        <taxon>Microcystaceae</taxon>
        <taxon>Pannus</taxon>
    </lineage>
</organism>
<evidence type="ECO:0000313" key="2">
    <source>
        <dbReference type="EMBL" id="MEG3435624.1"/>
    </source>
</evidence>
<proteinExistence type="predicted"/>
<name>A0AAW9QRZ7_9CHRO</name>
<evidence type="ECO:0000256" key="1">
    <source>
        <dbReference type="SAM" id="Phobius"/>
    </source>
</evidence>
<reference evidence="2 3" key="1">
    <citation type="submission" date="2024-01" db="EMBL/GenBank/DDBJ databases">
        <title>Genomic insights into the taxonomy and metabolism of the cyanobacterium Pannus brasiliensis CCIBt3594.</title>
        <authorList>
            <person name="Machado M."/>
            <person name="Botero N.B."/>
            <person name="Andreote A.P.D."/>
            <person name="Feitosa A.M.T."/>
            <person name="Popin R."/>
            <person name="Sivonen K."/>
            <person name="Fiore M.F."/>
        </authorList>
    </citation>
    <scope>NUCLEOTIDE SEQUENCE [LARGE SCALE GENOMIC DNA]</scope>
    <source>
        <strain evidence="2 3">CCIBt3594</strain>
    </source>
</reference>
<dbReference type="Gene3D" id="3.30.700.10">
    <property type="entry name" value="Glycoprotein, Type 4 Pilin"/>
    <property type="match status" value="1"/>
</dbReference>
<dbReference type="NCBIfam" id="TIGR02532">
    <property type="entry name" value="IV_pilin_GFxxxE"/>
    <property type="match status" value="1"/>
</dbReference>
<accession>A0AAW9QRZ7</accession>
<dbReference type="InterPro" id="IPR045584">
    <property type="entry name" value="Pilin-like"/>
</dbReference>
<dbReference type="SUPFAM" id="SSF54523">
    <property type="entry name" value="Pili subunits"/>
    <property type="match status" value="1"/>
</dbReference>
<dbReference type="Pfam" id="PF07963">
    <property type="entry name" value="N_methyl"/>
    <property type="match status" value="1"/>
</dbReference>